<accession>T1YTJ5</accession>
<comment type="similarity">
    <text evidence="1">Belongs to the pyridoxine kinase family.</text>
</comment>
<dbReference type="Pfam" id="PF08543">
    <property type="entry name" value="Phos_pyr_kin"/>
    <property type="match status" value="1"/>
</dbReference>
<dbReference type="NCBIfam" id="TIGR00687">
    <property type="entry name" value="pyridox_kin"/>
    <property type="match status" value="1"/>
</dbReference>
<dbReference type="InterPro" id="IPR004625">
    <property type="entry name" value="PyrdxlKinase"/>
</dbReference>
<dbReference type="PANTHER" id="PTHR10534:SF2">
    <property type="entry name" value="PYRIDOXAL KINASE"/>
    <property type="match status" value="1"/>
</dbReference>
<dbReference type="InterPro" id="IPR029056">
    <property type="entry name" value="Ribokinase-like"/>
</dbReference>
<evidence type="ECO:0000256" key="6">
    <source>
        <dbReference type="ARBA" id="ARBA00022840"/>
    </source>
</evidence>
<evidence type="ECO:0000259" key="7">
    <source>
        <dbReference type="Pfam" id="PF08543"/>
    </source>
</evidence>
<keyword evidence="5 8" id="KW-0418">Kinase</keyword>
<keyword evidence="3 8" id="KW-0808">Transferase</keyword>
<evidence type="ECO:0000256" key="3">
    <source>
        <dbReference type="ARBA" id="ARBA00022679"/>
    </source>
</evidence>
<dbReference type="VEuPathDB" id="TriTrypDB:ADEAN_000438500"/>
<dbReference type="GO" id="GO:0005829">
    <property type="term" value="C:cytosol"/>
    <property type="evidence" value="ECO:0007669"/>
    <property type="project" value="TreeGrafter"/>
</dbReference>
<proteinExistence type="inferred from homology"/>
<keyword evidence="4" id="KW-0547">Nucleotide-binding</keyword>
<protein>
    <recommendedName>
        <fullName evidence="2">pyridoxal kinase</fullName>
        <ecNumber evidence="2">2.7.1.35</ecNumber>
    </recommendedName>
</protein>
<keyword evidence="6" id="KW-0067">ATP-binding</keyword>
<organism evidence="8">
    <name type="scientific">Angomonas deanei</name>
    <dbReference type="NCBI Taxonomy" id="59799"/>
    <lineage>
        <taxon>Eukaryota</taxon>
        <taxon>Discoba</taxon>
        <taxon>Euglenozoa</taxon>
        <taxon>Kinetoplastea</taxon>
        <taxon>Metakinetoplastina</taxon>
        <taxon>Trypanosomatida</taxon>
        <taxon>Trypanosomatidae</taxon>
        <taxon>Strigomonadinae</taxon>
        <taxon>Angomonas</taxon>
    </lineage>
</organism>
<sequence length="301" mass="33009">MAEEGKIVLSIQSHVTHGYVGNKAATFPLQLHGFDVDAVNTVSLSNHSGYPIIKGHRMDLEEFKNILSGLEANNFLGLYQYILSGYINNTEIVLHVKEVVNKIKELRSSEGKEVFYLCDPVLGDDGRMYCKEEVIDAYKSILSLADICTPNFYEAFLLSGVEVKDLPSAIEAAEWFHSQGTKMVVVKSFPDAADAGRLRFLVSDNRGADKKKYTGTVPFHEGRYTGTGDVFAASLLAFFHQCDGDIKRACGLAMGVVQDLILSTIAKGGDGQADLNSRELRVTSLPNSLLNPSHTVIVEEI</sequence>
<evidence type="ECO:0000256" key="2">
    <source>
        <dbReference type="ARBA" id="ARBA00012104"/>
    </source>
</evidence>
<name>T1YTJ5_9TRYP</name>
<dbReference type="PANTHER" id="PTHR10534">
    <property type="entry name" value="PYRIDOXAL KINASE"/>
    <property type="match status" value="1"/>
</dbReference>
<reference evidence="8" key="1">
    <citation type="journal article" date="2013" name="PLoS ONE">
        <title>Biosynthesis of vitamins and cofactors in bacterium-harbouring trypanosomatids depends on the symbiotic association as revealed by genomic analyses.</title>
        <authorList>
            <person name="Klein C.C."/>
            <person name="Alves J.M."/>
            <person name="Serrano M.G."/>
            <person name="Buck G.A."/>
            <person name="Vasconcelos A.T."/>
            <person name="Sagot M.F."/>
            <person name="Teixeira M.M."/>
            <person name="Camargo E.P."/>
            <person name="Motta M.C."/>
        </authorList>
    </citation>
    <scope>NUCLEOTIDE SEQUENCE</scope>
    <source>
        <strain evidence="8">TCC036E</strain>
    </source>
</reference>
<dbReference type="GO" id="GO:0005524">
    <property type="term" value="F:ATP binding"/>
    <property type="evidence" value="ECO:0007669"/>
    <property type="project" value="UniProtKB-KW"/>
</dbReference>
<evidence type="ECO:0000256" key="5">
    <source>
        <dbReference type="ARBA" id="ARBA00022777"/>
    </source>
</evidence>
<dbReference type="CDD" id="cd01173">
    <property type="entry name" value="pyridoxal_pyridoxamine_kinase"/>
    <property type="match status" value="1"/>
</dbReference>
<dbReference type="Gene3D" id="3.40.1190.20">
    <property type="match status" value="1"/>
</dbReference>
<feature type="domain" description="Pyridoxamine kinase/Phosphomethylpyrimidine kinase" evidence="7">
    <location>
        <begin position="94"/>
        <end position="264"/>
    </location>
</feature>
<dbReference type="InterPro" id="IPR013749">
    <property type="entry name" value="PM/HMP-P_kinase-1"/>
</dbReference>
<dbReference type="GO" id="GO:0008478">
    <property type="term" value="F:pyridoxal kinase activity"/>
    <property type="evidence" value="ECO:0007669"/>
    <property type="project" value="UniProtKB-EC"/>
</dbReference>
<dbReference type="AlphaFoldDB" id="T1YTJ5"/>
<evidence type="ECO:0000256" key="1">
    <source>
        <dbReference type="ARBA" id="ARBA00008805"/>
    </source>
</evidence>
<dbReference type="GO" id="GO:0009443">
    <property type="term" value="P:pyridoxal 5'-phosphate salvage"/>
    <property type="evidence" value="ECO:0007669"/>
    <property type="project" value="InterPro"/>
</dbReference>
<dbReference type="EMBL" id="KF160091">
    <property type="protein sequence ID" value="AGU68093.1"/>
    <property type="molecule type" value="Genomic_DNA"/>
</dbReference>
<evidence type="ECO:0000256" key="4">
    <source>
        <dbReference type="ARBA" id="ARBA00022741"/>
    </source>
</evidence>
<evidence type="ECO:0000313" key="8">
    <source>
        <dbReference type="EMBL" id="AGU68093.1"/>
    </source>
</evidence>
<dbReference type="EC" id="2.7.1.35" evidence="2"/>
<dbReference type="SUPFAM" id="SSF53613">
    <property type="entry name" value="Ribokinase-like"/>
    <property type="match status" value="1"/>
</dbReference>